<dbReference type="STRING" id="1131292.BCR24_14875"/>
<organism evidence="1 2">
    <name type="scientific">Enterococcus ureilyticus</name>
    <dbReference type="NCBI Taxonomy" id="1131292"/>
    <lineage>
        <taxon>Bacteria</taxon>
        <taxon>Bacillati</taxon>
        <taxon>Bacillota</taxon>
        <taxon>Bacilli</taxon>
        <taxon>Lactobacillales</taxon>
        <taxon>Enterococcaceae</taxon>
        <taxon>Enterococcus</taxon>
    </lineage>
</organism>
<name>A0A1E5HD30_9ENTE</name>
<accession>A0A1E5HD30</accession>
<evidence type="ECO:0000313" key="1">
    <source>
        <dbReference type="EMBL" id="OEG22560.1"/>
    </source>
</evidence>
<dbReference type="EMBL" id="MIKC01000013">
    <property type="protein sequence ID" value="OEG22560.1"/>
    <property type="molecule type" value="Genomic_DNA"/>
</dbReference>
<dbReference type="OrthoDB" id="6384945at2"/>
<dbReference type="RefSeq" id="WP_069640026.1">
    <property type="nucleotide sequence ID" value="NZ_JAFBEZ010000023.1"/>
</dbReference>
<evidence type="ECO:0008006" key="3">
    <source>
        <dbReference type="Google" id="ProtNLM"/>
    </source>
</evidence>
<gene>
    <name evidence="1" type="ORF">BCR24_14875</name>
</gene>
<protein>
    <recommendedName>
        <fullName evidence="3">LXG domain-containing protein</fullName>
    </recommendedName>
</protein>
<proteinExistence type="predicted"/>
<reference evidence="2" key="1">
    <citation type="submission" date="2016-09" db="EMBL/GenBank/DDBJ databases">
        <authorList>
            <person name="Gulvik C.A."/>
        </authorList>
    </citation>
    <scope>NUCLEOTIDE SEQUENCE [LARGE SCALE GENOMIC DNA]</scope>
    <source>
        <strain evidence="2">LMG 26676</strain>
    </source>
</reference>
<dbReference type="Proteomes" id="UP000094469">
    <property type="component" value="Unassembled WGS sequence"/>
</dbReference>
<evidence type="ECO:0000313" key="2">
    <source>
        <dbReference type="Proteomes" id="UP000094469"/>
    </source>
</evidence>
<dbReference type="AlphaFoldDB" id="A0A1E5HD30"/>
<comment type="caution">
    <text evidence="1">The sequence shown here is derived from an EMBL/GenBank/DDBJ whole genome shotgun (WGS) entry which is preliminary data.</text>
</comment>
<sequence length="684" mass="75952">MAVKINQINDLEELGSKITQYSSSMTSASSSAQTTFSSKLEGSEAESVNQFVGVMNQLKADAFAKLPEVTTNFAQALQNYHSALKGAGFDNIIKSEKPVVEDEYCQKVTSTEYQKFEEKANEIKTVINEVAGVLPEVSDSKIETHLTSLHTELQNKTNEIKTTRSTVQEAQTAFKSKLEEVSSELAQCMTSIENTMNLTDPKSGLKPANMVKLISQGFGSAIVSGKMNKKDIEALNYLGEGEYDKLFNIDPNQLSDQLHGVLTNKVINQVTLGKDAPADLEKFLSALLSQTGEGAQARVAKYLEKFSEQTALQFAQLSAILMLDNSDPDLLSRYDKVRAVDTLFESLYVLNPVKRSMEDWGFGSQWVNYYSKLEGLHFGTDGDVSFDLKNYKSLSGYEEYGLKNGVKEIDSIRYDDAFEFSKAQDNQRLAELRAKKAQFVNEVLLTSASVALGIFAPEVAGVIGIVSAIANAADTVSGGLNQTKSMNELFDKGIINYQKQRFGDDEKGFKAWKNNYDNNKNTKIRGGAGDIMGGIADLWSNWDQMAKDIDAQEMKILHNILDIGGLEISENDTITHTILTPVDKMTFEQQLRLIDFTENGYQSFFDQLDTSAKQDILNALKNKGKKNEDILPVIDFIKNGGDLSKVNIDQIQNVLRDAIKNTNLNNKEQLAKDASRWFMDPKNK</sequence>
<keyword evidence="2" id="KW-1185">Reference proteome</keyword>